<dbReference type="PANTHER" id="PTHR10358:SF6">
    <property type="entry name" value="ENDOSULFINE, ISOFORM A"/>
    <property type="match status" value="1"/>
</dbReference>
<evidence type="ECO:0000256" key="2">
    <source>
        <dbReference type="RuleBase" id="RU363120"/>
    </source>
</evidence>
<comment type="similarity">
    <text evidence="1 2">Belongs to the endosulfine family.</text>
</comment>
<gene>
    <name evidence="4" type="ORF">FOB64_000468</name>
</gene>
<dbReference type="GO" id="GO:0004864">
    <property type="term" value="F:protein phosphatase inhibitor activity"/>
    <property type="evidence" value="ECO:0007669"/>
    <property type="project" value="TreeGrafter"/>
</dbReference>
<dbReference type="Pfam" id="PF04667">
    <property type="entry name" value="Endosulfine"/>
    <property type="match status" value="1"/>
</dbReference>
<dbReference type="EMBL" id="JABWAD010000007">
    <property type="protein sequence ID" value="KAF6072425.1"/>
    <property type="molecule type" value="Genomic_DNA"/>
</dbReference>
<feature type="region of interest" description="Disordered" evidence="3">
    <location>
        <begin position="1"/>
        <end position="22"/>
    </location>
</feature>
<dbReference type="GO" id="GO:0005737">
    <property type="term" value="C:cytoplasm"/>
    <property type="evidence" value="ECO:0007669"/>
    <property type="project" value="TreeGrafter"/>
</dbReference>
<name>A0A8H6C422_CANAX</name>
<evidence type="ECO:0000313" key="5">
    <source>
        <dbReference type="Proteomes" id="UP000536275"/>
    </source>
</evidence>
<dbReference type="AlphaFoldDB" id="A0A8H6C422"/>
<evidence type="ECO:0000256" key="3">
    <source>
        <dbReference type="SAM" id="MobiDB-lite"/>
    </source>
</evidence>
<evidence type="ECO:0000313" key="4">
    <source>
        <dbReference type="EMBL" id="KAF6072425.1"/>
    </source>
</evidence>
<sequence length="129" mass="14408">MSYSEEDPLSEPKNTQQLDLSKLSPQELRIYKMYGKLPTTQQILSSKFQDKKYFDSGDYAMQKQMGGGLKSGIPGGMSMKHPNAERMKEMSVRNSISATNAQVLLNGKSGLLNERTVGKDDNGEEQNKQ</sequence>
<comment type="function">
    <text evidence="2">Plays an essential role in initiation of the G0 program by preventing the degradation of specific nutrient-regulated mRNAs via the 5'-3' mRNA decay pathway.</text>
</comment>
<organism evidence="4 5">
    <name type="scientific">Candida albicans</name>
    <name type="common">Yeast</name>
    <dbReference type="NCBI Taxonomy" id="5476"/>
    <lineage>
        <taxon>Eukaryota</taxon>
        <taxon>Fungi</taxon>
        <taxon>Dikarya</taxon>
        <taxon>Ascomycota</taxon>
        <taxon>Saccharomycotina</taxon>
        <taxon>Pichiomycetes</taxon>
        <taxon>Debaryomycetaceae</taxon>
        <taxon>Candida/Lodderomyces clade</taxon>
        <taxon>Candida</taxon>
    </lineage>
</organism>
<protein>
    <recommendedName>
        <fullName evidence="2">mRNA stability protein</fullName>
    </recommendedName>
</protein>
<dbReference type="InterPro" id="IPR006760">
    <property type="entry name" value="Endosulphine"/>
</dbReference>
<reference evidence="4 5" key="1">
    <citation type="submission" date="2020-03" db="EMBL/GenBank/DDBJ databases">
        <title>FDA dAtabase for Regulatory Grade micrObial Sequences (FDA-ARGOS): Supporting development and validation of Infectious Disease Dx tests.</title>
        <authorList>
            <person name="Campos J."/>
            <person name="Goldberg B."/>
            <person name="Tallon L."/>
            <person name="Sadzewicz L."/>
            <person name="Vavikolanu K."/>
            <person name="Mehta A."/>
            <person name="Aluvathingal J."/>
            <person name="Nadendla S."/>
            <person name="Nandy P."/>
            <person name="Geyer C."/>
            <person name="Yan Y."/>
            <person name="Sichtig H."/>
        </authorList>
    </citation>
    <scope>NUCLEOTIDE SEQUENCE [LARGE SCALE GENOMIC DNA]</scope>
    <source>
        <strain evidence="4 5">FDAARGOS_656</strain>
    </source>
</reference>
<dbReference type="PANTHER" id="PTHR10358">
    <property type="entry name" value="ENDOSULFINE"/>
    <property type="match status" value="1"/>
</dbReference>
<proteinExistence type="inferred from homology"/>
<accession>A0A8H6C422</accession>
<feature type="compositionally biased region" description="Basic and acidic residues" evidence="3">
    <location>
        <begin position="116"/>
        <end position="129"/>
    </location>
</feature>
<comment type="caution">
    <text evidence="4">The sequence shown here is derived from an EMBL/GenBank/DDBJ whole genome shotgun (WGS) entry which is preliminary data.</text>
</comment>
<evidence type="ECO:0000256" key="1">
    <source>
        <dbReference type="ARBA" id="ARBA00010520"/>
    </source>
</evidence>
<feature type="region of interest" description="Disordered" evidence="3">
    <location>
        <begin position="105"/>
        <end position="129"/>
    </location>
</feature>
<dbReference type="Proteomes" id="UP000536275">
    <property type="component" value="Unassembled WGS sequence"/>
</dbReference>
<dbReference type="OMA" id="IYRMYGK"/>